<feature type="transmembrane region" description="Helical" evidence="7">
    <location>
        <begin position="76"/>
        <end position="96"/>
    </location>
</feature>
<dbReference type="InterPro" id="IPR000045">
    <property type="entry name" value="Prepilin_IV_endopep_pep"/>
</dbReference>
<feature type="transmembrane region" description="Helical" evidence="7">
    <location>
        <begin position="102"/>
        <end position="122"/>
    </location>
</feature>
<dbReference type="AlphaFoldDB" id="A0A2H0BH26"/>
<evidence type="ECO:0000256" key="3">
    <source>
        <dbReference type="ARBA" id="ARBA00022475"/>
    </source>
</evidence>
<dbReference type="GO" id="GO:0006465">
    <property type="term" value="P:signal peptide processing"/>
    <property type="evidence" value="ECO:0007669"/>
    <property type="project" value="TreeGrafter"/>
</dbReference>
<dbReference type="Gene3D" id="1.20.120.1220">
    <property type="match status" value="1"/>
</dbReference>
<keyword evidence="4 7" id="KW-0812">Transmembrane</keyword>
<comment type="similarity">
    <text evidence="2">Belongs to the peptidase A24 family.</text>
</comment>
<accession>A0A2H0BH26</accession>
<feature type="domain" description="Prepilin peptidase A24 N-terminal" evidence="9">
    <location>
        <begin position="11"/>
        <end position="92"/>
    </location>
</feature>
<feature type="transmembrane region" description="Helical" evidence="7">
    <location>
        <begin position="244"/>
        <end position="267"/>
    </location>
</feature>
<dbReference type="Pfam" id="PF01478">
    <property type="entry name" value="Peptidase_A24"/>
    <property type="match status" value="1"/>
</dbReference>
<keyword evidence="6 7" id="KW-0472">Membrane</keyword>
<feature type="transmembrane region" description="Helical" evidence="7">
    <location>
        <begin position="167"/>
        <end position="187"/>
    </location>
</feature>
<comment type="subcellular location">
    <subcellularLocation>
        <location evidence="1">Cell membrane</location>
        <topology evidence="1">Multi-pass membrane protein</topology>
    </subcellularLocation>
</comment>
<feature type="transmembrane region" description="Helical" evidence="7">
    <location>
        <begin position="6"/>
        <end position="24"/>
    </location>
</feature>
<protein>
    <submittedName>
        <fullName evidence="10">Prepilin peptidase</fullName>
    </submittedName>
</protein>
<evidence type="ECO:0000256" key="4">
    <source>
        <dbReference type="ARBA" id="ARBA00022692"/>
    </source>
</evidence>
<dbReference type="PANTHER" id="PTHR30487">
    <property type="entry name" value="TYPE 4 PREPILIN-LIKE PROTEINS LEADER PEPTIDE-PROCESSING ENZYME"/>
    <property type="match status" value="1"/>
</dbReference>
<dbReference type="PANTHER" id="PTHR30487:SF0">
    <property type="entry name" value="PREPILIN LEADER PEPTIDASE_N-METHYLTRANSFERASE-RELATED"/>
    <property type="match status" value="1"/>
</dbReference>
<name>A0A2H0BH26_UNCKA</name>
<dbReference type="Proteomes" id="UP000228495">
    <property type="component" value="Unassembled WGS sequence"/>
</dbReference>
<evidence type="ECO:0000259" key="8">
    <source>
        <dbReference type="Pfam" id="PF01478"/>
    </source>
</evidence>
<dbReference type="Pfam" id="PF06750">
    <property type="entry name" value="A24_N_bact"/>
    <property type="match status" value="1"/>
</dbReference>
<keyword evidence="5 7" id="KW-1133">Transmembrane helix</keyword>
<proteinExistence type="inferred from homology"/>
<keyword evidence="3" id="KW-1003">Cell membrane</keyword>
<reference evidence="10 11" key="1">
    <citation type="submission" date="2017-09" db="EMBL/GenBank/DDBJ databases">
        <title>Depth-based differentiation of microbial function through sediment-hosted aquifers and enrichment of novel symbionts in the deep terrestrial subsurface.</title>
        <authorList>
            <person name="Probst A.J."/>
            <person name="Ladd B."/>
            <person name="Jarett J.K."/>
            <person name="Geller-Mcgrath D.E."/>
            <person name="Sieber C.M."/>
            <person name="Emerson J.B."/>
            <person name="Anantharaman K."/>
            <person name="Thomas B.C."/>
            <person name="Malmstrom R."/>
            <person name="Stieglmeier M."/>
            <person name="Klingl A."/>
            <person name="Woyke T."/>
            <person name="Ryan C.M."/>
            <person name="Banfield J.F."/>
        </authorList>
    </citation>
    <scope>NUCLEOTIDE SEQUENCE [LARGE SCALE GENOMIC DNA]</scope>
    <source>
        <strain evidence="10">CG22_combo_CG10-13_8_21_14_all_39_12</strain>
    </source>
</reference>
<dbReference type="EMBL" id="PCSU01000003">
    <property type="protein sequence ID" value="PIP56973.1"/>
    <property type="molecule type" value="Genomic_DNA"/>
</dbReference>
<evidence type="ECO:0000256" key="7">
    <source>
        <dbReference type="SAM" id="Phobius"/>
    </source>
</evidence>
<evidence type="ECO:0000256" key="1">
    <source>
        <dbReference type="ARBA" id="ARBA00004651"/>
    </source>
</evidence>
<evidence type="ECO:0000256" key="2">
    <source>
        <dbReference type="ARBA" id="ARBA00005801"/>
    </source>
</evidence>
<sequence length="273" mass="30284">MVMLYYFIVGVLGLAIGSFLNVVIDRIPNGKTIFIDRSKCDYCKEELRWYELVPVLSYVIQNGKCMRCEGKLSYQYPLVELLTAIILVTVVYFSPLVITLELIISIIFILTLIAVTIIDLKLLIIPDQLMYFLFFVFVLVSSITLGWDVFNSGFFGDVILQWAGPVVNHLVSASIAGGFFYALVLLTKGKGMGGGDVKLAYIMGLFLTGTQTLVAIYAAFIIGAVVGLVLLAMRRKKFGQVVPFGPFLSIGALLSLLWAQDLIDLYLTVFTVR</sequence>
<dbReference type="GO" id="GO:0005886">
    <property type="term" value="C:plasma membrane"/>
    <property type="evidence" value="ECO:0007669"/>
    <property type="project" value="UniProtKB-SubCell"/>
</dbReference>
<comment type="caution">
    <text evidence="10">The sequence shown here is derived from an EMBL/GenBank/DDBJ whole genome shotgun (WGS) entry which is preliminary data.</text>
</comment>
<organism evidence="10 11">
    <name type="scientific">candidate division WWE3 bacterium CG22_combo_CG10-13_8_21_14_all_39_12</name>
    <dbReference type="NCBI Taxonomy" id="1975094"/>
    <lineage>
        <taxon>Bacteria</taxon>
        <taxon>Katanobacteria</taxon>
    </lineage>
</organism>
<dbReference type="InterPro" id="IPR050882">
    <property type="entry name" value="Prepilin_peptidase/N-MTase"/>
</dbReference>
<evidence type="ECO:0000313" key="10">
    <source>
        <dbReference type="EMBL" id="PIP56973.1"/>
    </source>
</evidence>
<evidence type="ECO:0000256" key="5">
    <source>
        <dbReference type="ARBA" id="ARBA00022989"/>
    </source>
</evidence>
<feature type="domain" description="Prepilin type IV endopeptidase peptidase" evidence="8">
    <location>
        <begin position="106"/>
        <end position="228"/>
    </location>
</feature>
<evidence type="ECO:0000313" key="11">
    <source>
        <dbReference type="Proteomes" id="UP000228495"/>
    </source>
</evidence>
<dbReference type="GO" id="GO:0004190">
    <property type="term" value="F:aspartic-type endopeptidase activity"/>
    <property type="evidence" value="ECO:0007669"/>
    <property type="project" value="InterPro"/>
</dbReference>
<feature type="transmembrane region" description="Helical" evidence="7">
    <location>
        <begin position="129"/>
        <end position="147"/>
    </location>
</feature>
<dbReference type="InterPro" id="IPR010627">
    <property type="entry name" value="Prepilin_pept_A24_N"/>
</dbReference>
<evidence type="ECO:0000259" key="9">
    <source>
        <dbReference type="Pfam" id="PF06750"/>
    </source>
</evidence>
<evidence type="ECO:0000256" key="6">
    <source>
        <dbReference type="ARBA" id="ARBA00023136"/>
    </source>
</evidence>
<gene>
    <name evidence="10" type="ORF">COX05_00330</name>
</gene>
<feature type="transmembrane region" description="Helical" evidence="7">
    <location>
        <begin position="199"/>
        <end position="232"/>
    </location>
</feature>